<dbReference type="EMBL" id="JAZDUA010000592">
    <property type="protein sequence ID" value="KAK7790755.1"/>
    <property type="molecule type" value="Genomic_DNA"/>
</dbReference>
<accession>A0AAN9V6M2</accession>
<comment type="caution">
    <text evidence="2">The sequence shown here is derived from an EMBL/GenBank/DDBJ whole genome shotgun (WGS) entry which is preliminary data.</text>
</comment>
<name>A0AAN9V6M2_9ORTH</name>
<evidence type="ECO:0000256" key="1">
    <source>
        <dbReference type="SAM" id="MobiDB-lite"/>
    </source>
</evidence>
<protein>
    <submittedName>
        <fullName evidence="2">Uncharacterized protein</fullName>
    </submittedName>
</protein>
<evidence type="ECO:0000313" key="2">
    <source>
        <dbReference type="EMBL" id="KAK7790755.1"/>
    </source>
</evidence>
<feature type="compositionally biased region" description="Pro residues" evidence="1">
    <location>
        <begin position="113"/>
        <end position="125"/>
    </location>
</feature>
<feature type="region of interest" description="Disordered" evidence="1">
    <location>
        <begin position="96"/>
        <end position="125"/>
    </location>
</feature>
<gene>
    <name evidence="2" type="ORF">R5R35_007201</name>
</gene>
<proteinExistence type="predicted"/>
<evidence type="ECO:0000313" key="3">
    <source>
        <dbReference type="Proteomes" id="UP001378592"/>
    </source>
</evidence>
<dbReference type="Proteomes" id="UP001378592">
    <property type="component" value="Unassembled WGS sequence"/>
</dbReference>
<organism evidence="2 3">
    <name type="scientific">Gryllus longicercus</name>
    <dbReference type="NCBI Taxonomy" id="2509291"/>
    <lineage>
        <taxon>Eukaryota</taxon>
        <taxon>Metazoa</taxon>
        <taxon>Ecdysozoa</taxon>
        <taxon>Arthropoda</taxon>
        <taxon>Hexapoda</taxon>
        <taxon>Insecta</taxon>
        <taxon>Pterygota</taxon>
        <taxon>Neoptera</taxon>
        <taxon>Polyneoptera</taxon>
        <taxon>Orthoptera</taxon>
        <taxon>Ensifera</taxon>
        <taxon>Gryllidea</taxon>
        <taxon>Grylloidea</taxon>
        <taxon>Gryllidae</taxon>
        <taxon>Gryllinae</taxon>
        <taxon>Gryllus</taxon>
    </lineage>
</organism>
<keyword evidence="3" id="KW-1185">Reference proteome</keyword>
<feature type="region of interest" description="Disordered" evidence="1">
    <location>
        <begin position="47"/>
        <end position="84"/>
    </location>
</feature>
<reference evidence="2 3" key="1">
    <citation type="submission" date="2024-03" db="EMBL/GenBank/DDBJ databases">
        <title>The genome assembly and annotation of the cricket Gryllus longicercus Weissman &amp; Gray.</title>
        <authorList>
            <person name="Szrajer S."/>
            <person name="Gray D."/>
            <person name="Ylla G."/>
        </authorList>
    </citation>
    <scope>NUCLEOTIDE SEQUENCE [LARGE SCALE GENOMIC DNA]</scope>
    <source>
        <strain evidence="2">DAG 2021-001</strain>
        <tissue evidence="2">Whole body minus gut</tissue>
    </source>
</reference>
<dbReference type="AlphaFoldDB" id="A0AAN9V6M2"/>
<sequence length="125" mass="13255">MSTQTSLLTARVRSSNLVPPAIYARVNVTRMGGHCPSTCRAPPPLPLGIRHNSHCVPAPPQPRSPRSLAPSSGPGSHPPSSVPTFFLRLSRNALASPLPRRLPTRFPSAAATTPPPPPPRLPTRS</sequence>